<evidence type="ECO:0000313" key="15">
    <source>
        <dbReference type="Proteomes" id="UP001152321"/>
    </source>
</evidence>
<comment type="subcellular location">
    <subcellularLocation>
        <location evidence="2 11">Cytoplasm</location>
    </subcellularLocation>
</comment>
<evidence type="ECO:0000256" key="6">
    <source>
        <dbReference type="ARBA" id="ARBA00022438"/>
    </source>
</evidence>
<name>A0ABT6DGB1_9BACT</name>
<protein>
    <recommendedName>
        <fullName evidence="5 11">Proline iminopeptidase</fullName>
        <shortName evidence="11">PIP</shortName>
        <ecNumber evidence="4 11">3.4.11.5</ecNumber>
    </recommendedName>
    <alternativeName>
        <fullName evidence="10 11">Prolyl aminopeptidase</fullName>
    </alternativeName>
</protein>
<dbReference type="EC" id="3.4.11.5" evidence="4 11"/>
<evidence type="ECO:0000256" key="9">
    <source>
        <dbReference type="ARBA" id="ARBA00022801"/>
    </source>
</evidence>
<dbReference type="RefSeq" id="WP_277576761.1">
    <property type="nucleotide sequence ID" value="NZ_JANRMI010000001.1"/>
</dbReference>
<reference evidence="14" key="1">
    <citation type="submission" date="2022-08" db="EMBL/GenBank/DDBJ databases">
        <title>Novel Bdellovibrio Species Isolated from Svalbard: Designation Bdellovibrio svalbardensis.</title>
        <authorList>
            <person name="Mitchell R.J."/>
            <person name="Choi S.Y."/>
        </authorList>
    </citation>
    <scope>NUCLEOTIDE SEQUENCE</scope>
    <source>
        <strain evidence="14">PAP01</strain>
    </source>
</reference>
<evidence type="ECO:0000313" key="14">
    <source>
        <dbReference type="EMBL" id="MDG0815285.1"/>
    </source>
</evidence>
<keyword evidence="9 11" id="KW-0378">Hydrolase</keyword>
<dbReference type="Gene3D" id="3.40.50.1820">
    <property type="entry name" value="alpha/beta hydrolase"/>
    <property type="match status" value="1"/>
</dbReference>
<organism evidence="14 15">
    <name type="scientific">Bdellovibrio svalbardensis</name>
    <dbReference type="NCBI Taxonomy" id="2972972"/>
    <lineage>
        <taxon>Bacteria</taxon>
        <taxon>Pseudomonadati</taxon>
        <taxon>Bdellovibrionota</taxon>
        <taxon>Bdellovibrionia</taxon>
        <taxon>Bdellovibrionales</taxon>
        <taxon>Pseudobdellovibrionaceae</taxon>
        <taxon>Bdellovibrio</taxon>
    </lineage>
</organism>
<dbReference type="PIRSF" id="PIRSF006431">
    <property type="entry name" value="Pept_S33"/>
    <property type="match status" value="1"/>
</dbReference>
<dbReference type="GO" id="GO:0004177">
    <property type="term" value="F:aminopeptidase activity"/>
    <property type="evidence" value="ECO:0007669"/>
    <property type="project" value="UniProtKB-KW"/>
</dbReference>
<proteinExistence type="inferred from homology"/>
<dbReference type="InterPro" id="IPR005944">
    <property type="entry name" value="Pro_iminopeptidase"/>
</dbReference>
<comment type="caution">
    <text evidence="14">The sequence shown here is derived from an EMBL/GenBank/DDBJ whole genome shotgun (WGS) entry which is preliminary data.</text>
</comment>
<keyword evidence="6 11" id="KW-0031">Aminopeptidase</keyword>
<evidence type="ECO:0000256" key="2">
    <source>
        <dbReference type="ARBA" id="ARBA00004496"/>
    </source>
</evidence>
<evidence type="ECO:0000256" key="3">
    <source>
        <dbReference type="ARBA" id="ARBA00010088"/>
    </source>
</evidence>
<comment type="catalytic activity">
    <reaction evidence="1 11 12">
        <text>Release of N-terminal proline from a peptide.</text>
        <dbReference type="EC" id="3.4.11.5"/>
    </reaction>
</comment>
<dbReference type="PANTHER" id="PTHR43722">
    <property type="entry name" value="PROLINE IMINOPEPTIDASE"/>
    <property type="match status" value="1"/>
</dbReference>
<keyword evidence="7 11" id="KW-0963">Cytoplasm</keyword>
<accession>A0ABT6DGB1</accession>
<dbReference type="EMBL" id="JANRMI010000001">
    <property type="protein sequence ID" value="MDG0815285.1"/>
    <property type="molecule type" value="Genomic_DNA"/>
</dbReference>
<evidence type="ECO:0000256" key="11">
    <source>
        <dbReference type="PIRNR" id="PIRNR006431"/>
    </source>
</evidence>
<feature type="domain" description="AB hydrolase-1" evidence="13">
    <location>
        <begin position="39"/>
        <end position="301"/>
    </location>
</feature>
<dbReference type="Proteomes" id="UP001152321">
    <property type="component" value="Unassembled WGS sequence"/>
</dbReference>
<evidence type="ECO:0000256" key="12">
    <source>
        <dbReference type="RuleBase" id="RU003421"/>
    </source>
</evidence>
<evidence type="ECO:0000256" key="1">
    <source>
        <dbReference type="ARBA" id="ARBA00001585"/>
    </source>
</evidence>
<dbReference type="PRINTS" id="PR00793">
    <property type="entry name" value="PROAMNOPTASE"/>
</dbReference>
<evidence type="ECO:0000256" key="8">
    <source>
        <dbReference type="ARBA" id="ARBA00022670"/>
    </source>
</evidence>
<dbReference type="InterPro" id="IPR002410">
    <property type="entry name" value="Peptidase_S33"/>
</dbReference>
<sequence>MTATLREFYPPIEPYNKGFLKVSELHNLYYEEVGNPQGKPVVFLHGGPGGGVAPDHRRFFDPKIYRIVLFDQRGSGQSTPCAELRENTTWDLVKDTETIREFLKIDKWVVFGGSWGSTLALAYAITHPDRVKALVLRGIFLCRPSEIKWFYQEGASQIFPDVWDEYLKPIPENERHDLVSAYYKRLTHHDAHIRLEAATAWSKWEAATSRLYMDPSAVDEFDDPDFALSFARIECHYFTNNAFFKTNNWLLENVDKIRHIPGFIVQGRYDVVCPAKSAWELHKAWPEAKFTIIADSGHAAAEPGTRSALIEATDACRSL</sequence>
<comment type="similarity">
    <text evidence="3 11 12">Belongs to the peptidase S33 family.</text>
</comment>
<dbReference type="Pfam" id="PF00561">
    <property type="entry name" value="Abhydrolase_1"/>
    <property type="match status" value="1"/>
</dbReference>
<gene>
    <name evidence="14" type="primary">pip</name>
    <name evidence="14" type="ORF">NWE73_02860</name>
</gene>
<evidence type="ECO:0000256" key="10">
    <source>
        <dbReference type="ARBA" id="ARBA00029605"/>
    </source>
</evidence>
<evidence type="ECO:0000256" key="5">
    <source>
        <dbReference type="ARBA" id="ARBA00021843"/>
    </source>
</evidence>
<dbReference type="NCBIfam" id="TIGR01249">
    <property type="entry name" value="pro_imino_pep_1"/>
    <property type="match status" value="1"/>
</dbReference>
<dbReference type="InterPro" id="IPR000073">
    <property type="entry name" value="AB_hydrolase_1"/>
</dbReference>
<dbReference type="PANTHER" id="PTHR43722:SF1">
    <property type="entry name" value="PROLINE IMINOPEPTIDASE"/>
    <property type="match status" value="1"/>
</dbReference>
<keyword evidence="8 11" id="KW-0645">Protease</keyword>
<dbReference type="InterPro" id="IPR029058">
    <property type="entry name" value="AB_hydrolase_fold"/>
</dbReference>
<evidence type="ECO:0000256" key="4">
    <source>
        <dbReference type="ARBA" id="ARBA00012568"/>
    </source>
</evidence>
<keyword evidence="15" id="KW-1185">Reference proteome</keyword>
<evidence type="ECO:0000256" key="7">
    <source>
        <dbReference type="ARBA" id="ARBA00022490"/>
    </source>
</evidence>
<evidence type="ECO:0000259" key="13">
    <source>
        <dbReference type="Pfam" id="PF00561"/>
    </source>
</evidence>
<dbReference type="PRINTS" id="PR00111">
    <property type="entry name" value="ABHYDROLASE"/>
</dbReference>
<dbReference type="SUPFAM" id="SSF53474">
    <property type="entry name" value="alpha/beta-Hydrolases"/>
    <property type="match status" value="1"/>
</dbReference>